<reference evidence="3" key="1">
    <citation type="submission" date="2020-01" db="EMBL/GenBank/DDBJ databases">
        <authorList>
            <consortium name="DOE Joint Genome Institute"/>
            <person name="Haridas S."/>
            <person name="Albert R."/>
            <person name="Binder M."/>
            <person name="Bloem J."/>
            <person name="Labutti K."/>
            <person name="Salamov A."/>
            <person name="Andreopoulos B."/>
            <person name="Baker S.E."/>
            <person name="Barry K."/>
            <person name="Bills G."/>
            <person name="Bluhm B.H."/>
            <person name="Cannon C."/>
            <person name="Castanera R."/>
            <person name="Culley D.E."/>
            <person name="Daum C."/>
            <person name="Ezra D."/>
            <person name="Gonzalez J.B."/>
            <person name="Henrissat B."/>
            <person name="Kuo A."/>
            <person name="Liang C."/>
            <person name="Lipzen A."/>
            <person name="Lutzoni F."/>
            <person name="Magnuson J."/>
            <person name="Mondo S."/>
            <person name="Nolan M."/>
            <person name="Ohm R."/>
            <person name="Pangilinan J."/>
            <person name="Park H.-J."/>
            <person name="Ramirez L."/>
            <person name="Alfaro M."/>
            <person name="Sun H."/>
            <person name="Tritt A."/>
            <person name="Yoshinaga Y."/>
            <person name="Zwiers L.-H."/>
            <person name="Turgeon B.G."/>
            <person name="Goodwin S.B."/>
            <person name="Spatafora J.W."/>
            <person name="Crous P.W."/>
            <person name="Grigoriev I.V."/>
        </authorList>
    </citation>
    <scope>NUCLEOTIDE SEQUENCE</scope>
    <source>
        <strain evidence="3">CBS 342.82</strain>
    </source>
</reference>
<reference evidence="3" key="3">
    <citation type="submission" date="2025-08" db="UniProtKB">
        <authorList>
            <consortium name="RefSeq"/>
        </authorList>
    </citation>
    <scope>IDENTIFICATION</scope>
    <source>
        <strain evidence="3">CBS 342.82</strain>
    </source>
</reference>
<evidence type="ECO:0000256" key="1">
    <source>
        <dbReference type="SAM" id="MobiDB-lite"/>
    </source>
</evidence>
<dbReference type="AlphaFoldDB" id="A0A6J3M7G0"/>
<name>A0A6J3M7G0_9PEZI</name>
<protein>
    <submittedName>
        <fullName evidence="3">Uncharacterized protein</fullName>
    </submittedName>
</protein>
<dbReference type="Proteomes" id="UP000504637">
    <property type="component" value="Unplaced"/>
</dbReference>
<feature type="region of interest" description="Disordered" evidence="1">
    <location>
        <begin position="228"/>
        <end position="284"/>
    </location>
</feature>
<reference evidence="3" key="2">
    <citation type="submission" date="2020-04" db="EMBL/GenBank/DDBJ databases">
        <authorList>
            <consortium name="NCBI Genome Project"/>
        </authorList>
    </citation>
    <scope>NUCLEOTIDE SEQUENCE</scope>
    <source>
        <strain evidence="3">CBS 342.82</strain>
    </source>
</reference>
<proteinExistence type="predicted"/>
<sequence length="284" mass="31817">MTTSPRRVAARIVEVRPAGYGPARPITPPKEVRFAVGSDDLTRNLDADERWAVFHWEAHARKCNKACGNFNDTSRHHAVCETGRPLAHALTQHAVYHKHEIYSTRALGLDAVRLELKSNYRAARNLLKAVSQGFSLQPTVRIHHSYAPLTPPLTPVMDDRASSHRSYSPPRDNVIIEPAASSSPRYTTRRTYHRYPRAALFPDDTVDYSGYSPATSSQQQHILVGNSGAVQSPAPASLSPSPSRPRYRTELHEPSLRHTVYEQGRGSSRLTIPARQDRYSTYYA</sequence>
<evidence type="ECO:0000313" key="3">
    <source>
        <dbReference type="RefSeq" id="XP_033460515.1"/>
    </source>
</evidence>
<dbReference type="RefSeq" id="XP_033460515.1">
    <property type="nucleotide sequence ID" value="XM_033599574.1"/>
</dbReference>
<feature type="compositionally biased region" description="Basic and acidic residues" evidence="1">
    <location>
        <begin position="247"/>
        <end position="260"/>
    </location>
</feature>
<dbReference type="GeneID" id="54357373"/>
<accession>A0A6J3M7G0</accession>
<feature type="compositionally biased region" description="Low complexity" evidence="1">
    <location>
        <begin position="232"/>
        <end position="241"/>
    </location>
</feature>
<keyword evidence="2" id="KW-1185">Reference proteome</keyword>
<organism evidence="3">
    <name type="scientific">Dissoconium aciculare CBS 342.82</name>
    <dbReference type="NCBI Taxonomy" id="1314786"/>
    <lineage>
        <taxon>Eukaryota</taxon>
        <taxon>Fungi</taxon>
        <taxon>Dikarya</taxon>
        <taxon>Ascomycota</taxon>
        <taxon>Pezizomycotina</taxon>
        <taxon>Dothideomycetes</taxon>
        <taxon>Dothideomycetidae</taxon>
        <taxon>Mycosphaerellales</taxon>
        <taxon>Dissoconiaceae</taxon>
        <taxon>Dissoconium</taxon>
    </lineage>
</organism>
<feature type="region of interest" description="Disordered" evidence="1">
    <location>
        <begin position="153"/>
        <end position="189"/>
    </location>
</feature>
<evidence type="ECO:0000313" key="2">
    <source>
        <dbReference type="Proteomes" id="UP000504637"/>
    </source>
</evidence>
<gene>
    <name evidence="3" type="ORF">K489DRAFT_197005</name>
</gene>